<protein>
    <recommendedName>
        <fullName evidence="5">Secreted protein</fullName>
    </recommendedName>
</protein>
<evidence type="ECO:0008006" key="5">
    <source>
        <dbReference type="Google" id="ProtNLM"/>
    </source>
</evidence>
<evidence type="ECO:0000313" key="4">
    <source>
        <dbReference type="Proteomes" id="UP000238479"/>
    </source>
</evidence>
<keyword evidence="1" id="KW-0472">Membrane</keyword>
<feature type="signal peptide" evidence="2">
    <location>
        <begin position="1"/>
        <end position="28"/>
    </location>
</feature>
<feature type="transmembrane region" description="Helical" evidence="1">
    <location>
        <begin position="92"/>
        <end position="113"/>
    </location>
</feature>
<evidence type="ECO:0000313" key="3">
    <source>
        <dbReference type="EMBL" id="PRQ38438.1"/>
    </source>
</evidence>
<sequence length="118" mass="12605">MTHVIMVASFHWRCSLSTLWIFPRRVTATTTSYDATSTALIVIVSTSPTCGVATTCEATTCGVTTTCVRFKVAVSLFIGVVIWARTPFMSPVIRVLLLAPSFGCIIICLTDALGSDGP</sequence>
<keyword evidence="1" id="KW-1133">Transmembrane helix</keyword>
<gene>
    <name evidence="3" type="ORF">RchiOBHm_Chr4g0413921</name>
</gene>
<feature type="chain" id="PRO_5015137228" description="Secreted protein" evidence="2">
    <location>
        <begin position="29"/>
        <end position="118"/>
    </location>
</feature>
<comment type="caution">
    <text evidence="3">The sequence shown here is derived from an EMBL/GenBank/DDBJ whole genome shotgun (WGS) entry which is preliminary data.</text>
</comment>
<dbReference type="Gramene" id="PRQ38438">
    <property type="protein sequence ID" value="PRQ38438"/>
    <property type="gene ID" value="RchiOBHm_Chr4g0413921"/>
</dbReference>
<keyword evidence="4" id="KW-1185">Reference proteome</keyword>
<organism evidence="3 4">
    <name type="scientific">Rosa chinensis</name>
    <name type="common">China rose</name>
    <dbReference type="NCBI Taxonomy" id="74649"/>
    <lineage>
        <taxon>Eukaryota</taxon>
        <taxon>Viridiplantae</taxon>
        <taxon>Streptophyta</taxon>
        <taxon>Embryophyta</taxon>
        <taxon>Tracheophyta</taxon>
        <taxon>Spermatophyta</taxon>
        <taxon>Magnoliopsida</taxon>
        <taxon>eudicotyledons</taxon>
        <taxon>Gunneridae</taxon>
        <taxon>Pentapetalae</taxon>
        <taxon>rosids</taxon>
        <taxon>fabids</taxon>
        <taxon>Rosales</taxon>
        <taxon>Rosaceae</taxon>
        <taxon>Rosoideae</taxon>
        <taxon>Rosoideae incertae sedis</taxon>
        <taxon>Rosa</taxon>
    </lineage>
</organism>
<keyword evidence="2" id="KW-0732">Signal</keyword>
<dbReference type="Proteomes" id="UP000238479">
    <property type="component" value="Chromosome 4"/>
</dbReference>
<name>A0A2P6QW62_ROSCH</name>
<dbReference type="AlphaFoldDB" id="A0A2P6QW62"/>
<keyword evidence="1" id="KW-0812">Transmembrane</keyword>
<accession>A0A2P6QW62</accession>
<proteinExistence type="predicted"/>
<evidence type="ECO:0000256" key="2">
    <source>
        <dbReference type="SAM" id="SignalP"/>
    </source>
</evidence>
<dbReference type="EMBL" id="PDCK01000042">
    <property type="protein sequence ID" value="PRQ38438.1"/>
    <property type="molecule type" value="Genomic_DNA"/>
</dbReference>
<evidence type="ECO:0000256" key="1">
    <source>
        <dbReference type="SAM" id="Phobius"/>
    </source>
</evidence>
<reference evidence="3 4" key="1">
    <citation type="journal article" date="2018" name="Nat. Genet.">
        <title>The Rosa genome provides new insights in the design of modern roses.</title>
        <authorList>
            <person name="Bendahmane M."/>
        </authorList>
    </citation>
    <scope>NUCLEOTIDE SEQUENCE [LARGE SCALE GENOMIC DNA]</scope>
    <source>
        <strain evidence="4">cv. Old Blush</strain>
    </source>
</reference>